<dbReference type="KEGG" id="vg:8684129"/>
<organism evidence="1 2">
    <name type="scientific">Delftia phage PhiW-14</name>
    <name type="common">Deftia acidovorans bacteriophage phiW-14</name>
    <dbReference type="NCBI Taxonomy" id="665032"/>
    <lineage>
        <taxon>Viruses</taxon>
        <taxon>Duplodnaviria</taxon>
        <taxon>Heunggongvirae</taxon>
        <taxon>Uroviricota</taxon>
        <taxon>Caudoviricetes</taxon>
        <taxon>Ionavirus</taxon>
        <taxon>Ionavirus W14</taxon>
    </lineage>
</organism>
<dbReference type="EMBL" id="GQ357915">
    <property type="protein sequence ID" value="ACV50203.1"/>
    <property type="molecule type" value="Genomic_DNA"/>
</dbReference>
<dbReference type="Proteomes" id="UP000008986">
    <property type="component" value="Segment"/>
</dbReference>
<protein>
    <submittedName>
        <fullName evidence="1">Uncharacterized protein</fullName>
    </submittedName>
</protein>
<reference evidence="2" key="1">
    <citation type="submission" date="2009-07" db="EMBL/GenBank/DDBJ databases">
        <authorList>
            <person name="Kropinski A.M."/>
            <person name="Villegas A."/>
            <person name="Lingohr E.J."/>
        </authorList>
    </citation>
    <scope>NUCLEOTIDE SEQUENCE [LARGE SCALE GENOMIC DNA]</scope>
</reference>
<organismHost>
    <name type="scientific">Delftia acidovorans</name>
    <name type="common">Pseudomonas acidovorans</name>
    <name type="synonym">Comamonas acidovorans</name>
    <dbReference type="NCBI Taxonomy" id="80866"/>
</organismHost>
<name>C9DGF2_BPW14</name>
<evidence type="ECO:0000313" key="1">
    <source>
        <dbReference type="EMBL" id="ACV50203.1"/>
    </source>
</evidence>
<dbReference type="GeneID" id="8684129"/>
<accession>C9DGF2</accession>
<gene>
    <name evidence="1" type="primary">181</name>
</gene>
<proteinExistence type="predicted"/>
<keyword evidence="2" id="KW-1185">Reference proteome</keyword>
<dbReference type="RefSeq" id="YP_003359035.1">
    <property type="nucleotide sequence ID" value="NC_013697.1"/>
</dbReference>
<sequence>MTNIYLASAMTGAHIQGAYSTEQEARQALQALAFEMAAGQITWAKTIYGWEGTARDEHHMHAISITELELGAPLEVV</sequence>
<evidence type="ECO:0000313" key="2">
    <source>
        <dbReference type="Proteomes" id="UP000008986"/>
    </source>
</evidence>